<evidence type="ECO:0000313" key="1">
    <source>
        <dbReference type="EMBL" id="QHO63335.1"/>
    </source>
</evidence>
<keyword evidence="2" id="KW-1185">Reference proteome</keyword>
<protein>
    <submittedName>
        <fullName evidence="1">Uncharacterized protein</fullName>
    </submittedName>
</protein>
<dbReference type="KEGG" id="caqa:MICH65_0354"/>
<proteinExistence type="predicted"/>
<sequence>MIKERGRRGLMRKGCEKRERRLIIPPIRARIGVIRASSLVKDLGRSGKSLKKRKVLVSMGEKGGLVRALKLIIYVLLYPK</sequence>
<organism evidence="1 2">
    <name type="scientific">Candidatus Chazhemtobacterium aquaticus</name>
    <dbReference type="NCBI Taxonomy" id="2715735"/>
    <lineage>
        <taxon>Bacteria</taxon>
        <taxon>Candidatus Chazhemtobacteraceae</taxon>
        <taxon>Candidatus Chazhemtobacterium</taxon>
    </lineage>
</organism>
<accession>A0A857N519</accession>
<dbReference type="EMBL" id="CP047901">
    <property type="protein sequence ID" value="QHO63335.1"/>
    <property type="molecule type" value="Genomic_DNA"/>
</dbReference>
<gene>
    <name evidence="1" type="ORF">MICH65_0354</name>
</gene>
<reference evidence="2" key="1">
    <citation type="journal article" date="2020" name="Microorganisms">
        <title>Complete Genome of a Member of a New Bacterial Lineage in the Microgenomates Group Reveals an Unusual Nucleotide Composition Disparity Between Two Strands of DNA and Limited Metabolic Potential.</title>
        <authorList>
            <person name="Kadnikov V.V."/>
            <person name="Mardanov A.V."/>
            <person name="Beletsky A.V."/>
            <person name="Karnachuk O.V."/>
            <person name="Ravin N.V."/>
        </authorList>
    </citation>
    <scope>NUCLEOTIDE SEQUENCE [LARGE SCALE GENOMIC DNA]</scope>
</reference>
<dbReference type="AlphaFoldDB" id="A0A857N519"/>
<dbReference type="Proteomes" id="UP000463983">
    <property type="component" value="Chromosome"/>
</dbReference>
<evidence type="ECO:0000313" key="2">
    <source>
        <dbReference type="Proteomes" id="UP000463983"/>
    </source>
</evidence>
<name>A0A857N519_9BACT</name>